<evidence type="ECO:0000313" key="18">
    <source>
        <dbReference type="EMBL" id="EDQ35469.1"/>
    </source>
</evidence>
<dbReference type="GO" id="GO:0005975">
    <property type="term" value="P:carbohydrate metabolic process"/>
    <property type="evidence" value="ECO:0007669"/>
    <property type="project" value="InterPro"/>
</dbReference>
<evidence type="ECO:0000256" key="9">
    <source>
        <dbReference type="ARBA" id="ARBA00023264"/>
    </source>
</evidence>
<evidence type="ECO:0000256" key="12">
    <source>
        <dbReference type="PIRSR" id="PIRSR000114-2"/>
    </source>
</evidence>
<evidence type="ECO:0000256" key="7">
    <source>
        <dbReference type="ARBA" id="ARBA00023098"/>
    </source>
</evidence>
<comment type="catalytic activity">
    <reaction evidence="10 15">
        <text>sn-glycerol 3-phosphate + NADP(+) = dihydroxyacetone phosphate + NADPH + H(+)</text>
        <dbReference type="Rhea" id="RHEA:11096"/>
        <dbReference type="ChEBI" id="CHEBI:15378"/>
        <dbReference type="ChEBI" id="CHEBI:57597"/>
        <dbReference type="ChEBI" id="CHEBI:57642"/>
        <dbReference type="ChEBI" id="CHEBI:57783"/>
        <dbReference type="ChEBI" id="CHEBI:58349"/>
        <dbReference type="EC" id="1.1.1.94"/>
    </reaction>
</comment>
<dbReference type="PIRSF" id="PIRSF000114">
    <property type="entry name" value="Glycerol-3-P_dh"/>
    <property type="match status" value="1"/>
</dbReference>
<dbReference type="SUPFAM" id="SSF51735">
    <property type="entry name" value="NAD(P)-binding Rossmann-fold domains"/>
    <property type="match status" value="1"/>
</dbReference>
<dbReference type="InterPro" id="IPR036291">
    <property type="entry name" value="NAD(P)-bd_dom_sf"/>
</dbReference>
<keyword evidence="5 10" id="KW-0560">Oxidoreductase</keyword>
<dbReference type="PANTHER" id="PTHR11728:SF1">
    <property type="entry name" value="GLYCEROL-3-PHOSPHATE DEHYDROGENASE [NAD(+)] 2, CHLOROPLASTIC"/>
    <property type="match status" value="1"/>
</dbReference>
<dbReference type="GO" id="GO:0046168">
    <property type="term" value="P:glycerol-3-phosphate catabolic process"/>
    <property type="evidence" value="ECO:0007669"/>
    <property type="project" value="InterPro"/>
</dbReference>
<dbReference type="AlphaFoldDB" id="A9CW57"/>
<feature type="binding site" evidence="10">
    <location>
        <position position="136"/>
    </location>
    <ligand>
        <name>sn-glycerol 3-phosphate</name>
        <dbReference type="ChEBI" id="CHEBI:57597"/>
    </ligand>
</feature>
<evidence type="ECO:0000256" key="8">
    <source>
        <dbReference type="ARBA" id="ARBA00023209"/>
    </source>
</evidence>
<evidence type="ECO:0000256" key="3">
    <source>
        <dbReference type="ARBA" id="ARBA00022741"/>
    </source>
</evidence>
<dbReference type="PANTHER" id="PTHR11728">
    <property type="entry name" value="GLYCEROL-3-PHOSPHATE DEHYDROGENASE"/>
    <property type="match status" value="1"/>
</dbReference>
<comment type="caution">
    <text evidence="18">The sequence shown here is derived from an EMBL/GenBank/DDBJ whole genome shotgun (WGS) entry which is preliminary data.</text>
</comment>
<feature type="binding site" evidence="10">
    <location>
        <position position="138"/>
    </location>
    <ligand>
        <name>NADPH</name>
        <dbReference type="ChEBI" id="CHEBI:57783"/>
    </ligand>
</feature>
<feature type="binding site" evidence="10">
    <location>
        <position position="253"/>
    </location>
    <ligand>
        <name>NADPH</name>
        <dbReference type="ChEBI" id="CHEBI:57783"/>
    </ligand>
</feature>
<dbReference type="GO" id="GO:0141153">
    <property type="term" value="F:glycerol-3-phosphate dehydrogenase (NADP+) activity"/>
    <property type="evidence" value="ECO:0007669"/>
    <property type="project" value="RHEA"/>
</dbReference>
<dbReference type="InterPro" id="IPR006168">
    <property type="entry name" value="G3P_DH_NAD-dep"/>
</dbReference>
<dbReference type="GO" id="GO:0051287">
    <property type="term" value="F:NAD binding"/>
    <property type="evidence" value="ECO:0007669"/>
    <property type="project" value="InterPro"/>
</dbReference>
<dbReference type="GO" id="GO:0141152">
    <property type="term" value="F:glycerol-3-phosphate dehydrogenase (NAD+) activity"/>
    <property type="evidence" value="ECO:0007669"/>
    <property type="project" value="RHEA"/>
</dbReference>
<keyword evidence="7 10" id="KW-0443">Lipid metabolism</keyword>
<feature type="binding site" evidence="12">
    <location>
        <position position="106"/>
    </location>
    <ligand>
        <name>substrate</name>
    </ligand>
</feature>
<comment type="function">
    <text evidence="10">Catalyzes the reduction of the glycolytic intermediate dihydroxyacetone phosphate (DHAP) to sn-glycerol 3-phosphate (G3P), the key precursor for phospholipid synthesis.</text>
</comment>
<dbReference type="Pfam" id="PF07479">
    <property type="entry name" value="NAD_Gly3P_dh_C"/>
    <property type="match status" value="1"/>
</dbReference>
<accession>A9CW57</accession>
<dbReference type="HOGENOM" id="CLU_033449_0_2_5"/>
<comment type="caution">
    <text evidence="10">Lacks conserved residue(s) required for the propagation of feature annotation.</text>
</comment>
<dbReference type="GO" id="GO:0008654">
    <property type="term" value="P:phospholipid biosynthetic process"/>
    <property type="evidence" value="ECO:0007669"/>
    <property type="project" value="UniProtKB-KW"/>
</dbReference>
<dbReference type="OrthoDB" id="9812273at2"/>
<proteinExistence type="inferred from homology"/>
<organism evidence="18 19">
    <name type="scientific">Hoeflea phototrophica (strain DSM 17068 / NCIMB 14078 / DFL-43)</name>
    <dbReference type="NCBI Taxonomy" id="411684"/>
    <lineage>
        <taxon>Bacteria</taxon>
        <taxon>Pseudomonadati</taxon>
        <taxon>Pseudomonadota</taxon>
        <taxon>Alphaproteobacteria</taxon>
        <taxon>Hyphomicrobiales</taxon>
        <taxon>Rhizobiaceae</taxon>
        <taxon>Hoeflea</taxon>
    </lineage>
</organism>
<comment type="similarity">
    <text evidence="1 10 14">Belongs to the NAD-dependent glycerol-3-phosphate dehydrogenase family.</text>
</comment>
<feature type="binding site" evidence="10">
    <location>
        <position position="242"/>
    </location>
    <ligand>
        <name>sn-glycerol 3-phosphate</name>
        <dbReference type="ChEBI" id="CHEBI:57597"/>
    </ligand>
</feature>
<evidence type="ECO:0000313" key="19">
    <source>
        <dbReference type="Proteomes" id="UP000004291"/>
    </source>
</evidence>
<dbReference type="GO" id="GO:0005829">
    <property type="term" value="C:cytosol"/>
    <property type="evidence" value="ECO:0007669"/>
    <property type="project" value="TreeGrafter"/>
</dbReference>
<evidence type="ECO:0000256" key="4">
    <source>
        <dbReference type="ARBA" id="ARBA00022857"/>
    </source>
</evidence>
<keyword evidence="10" id="KW-0963">Cytoplasm</keyword>
<dbReference type="Gene3D" id="1.10.1040.10">
    <property type="entry name" value="N-(1-d-carboxylethyl)-l-norvaline Dehydrogenase, domain 2"/>
    <property type="match status" value="1"/>
</dbReference>
<feature type="binding site" evidence="10">
    <location>
        <position position="106"/>
    </location>
    <ligand>
        <name>NADPH</name>
        <dbReference type="ChEBI" id="CHEBI:57783"/>
    </ligand>
</feature>
<dbReference type="InterPro" id="IPR006109">
    <property type="entry name" value="G3P_DH_NAD-dep_C"/>
</dbReference>
<dbReference type="GO" id="GO:0006650">
    <property type="term" value="P:glycerophospholipid metabolic process"/>
    <property type="evidence" value="ECO:0007669"/>
    <property type="project" value="UniProtKB-UniRule"/>
</dbReference>
<dbReference type="PRINTS" id="PR00077">
    <property type="entry name" value="GPDHDRGNASE"/>
</dbReference>
<feature type="binding site" evidence="10">
    <location>
        <position position="253"/>
    </location>
    <ligand>
        <name>sn-glycerol 3-phosphate</name>
        <dbReference type="ChEBI" id="CHEBI:57597"/>
    </ligand>
</feature>
<keyword evidence="3 10" id="KW-0547">Nucleotide-binding</keyword>
<evidence type="ECO:0000256" key="10">
    <source>
        <dbReference type="HAMAP-Rule" id="MF_00394"/>
    </source>
</evidence>
<comment type="pathway">
    <text evidence="10">Membrane lipid metabolism; glycerophospholipid metabolism.</text>
</comment>
<dbReference type="FunFam" id="3.40.50.720:FF:000019">
    <property type="entry name" value="Glycerol-3-phosphate dehydrogenase [NAD(P)+]"/>
    <property type="match status" value="1"/>
</dbReference>
<feature type="binding site" evidence="12">
    <location>
        <begin position="253"/>
        <end position="254"/>
    </location>
    <ligand>
        <name>substrate</name>
    </ligand>
</feature>
<dbReference type="UniPathway" id="UPA00940"/>
<gene>
    <name evidence="10" type="primary">gpsA</name>
    <name evidence="18" type="ORF">HPDFL43_19782</name>
</gene>
<dbReference type="Gene3D" id="3.40.50.720">
    <property type="entry name" value="NAD(P)-binding Rossmann-like Domain"/>
    <property type="match status" value="1"/>
</dbReference>
<feature type="binding site" evidence="13">
    <location>
        <begin position="8"/>
        <end position="13"/>
    </location>
    <ligand>
        <name>NAD(+)</name>
        <dbReference type="ChEBI" id="CHEBI:57540"/>
    </ligand>
</feature>
<sequence>MSRISILGAGAWGTALAAAFTLQGHTVRLWGRSSEICDEINRHHTNRAYLDTASLPEGLSASTDMSAVLSDAETVLFVSPAQTTAEIAARAVQSLPPGATVVACAKGIDNQTGRMQSELIADHLPGHPIGVLSGPSFAADVVRGLPTAVTLAMADLDLAQALAQSLSGGAVRIYASDDVIGVQIGGSLKNVMAIAVGICRGGRMGASAEAALVTRGYAELVRLGVAMGARPETLMGLSGLGDLVLTCSSELSRNFAYGVAVGSGRDVTGLKLAEGVHTVAIANTLAAQHQIVCPVMQTAGEVLAGRMSADEARIALMSRPLRVED</sequence>
<keyword evidence="6 10" id="KW-0520">NAD</keyword>
<feature type="binding site" evidence="13">
    <location>
        <position position="271"/>
    </location>
    <ligand>
        <name>NAD(+)</name>
        <dbReference type="ChEBI" id="CHEBI:57540"/>
    </ligand>
</feature>
<feature type="binding site" evidence="10">
    <location>
        <position position="49"/>
    </location>
    <ligand>
        <name>NADPH</name>
        <dbReference type="ChEBI" id="CHEBI:57783"/>
    </ligand>
</feature>
<dbReference type="GO" id="GO:0046167">
    <property type="term" value="P:glycerol-3-phosphate biosynthetic process"/>
    <property type="evidence" value="ECO:0007669"/>
    <property type="project" value="UniProtKB-UniRule"/>
</dbReference>
<dbReference type="Pfam" id="PF01210">
    <property type="entry name" value="NAD_Gly3P_dh_N"/>
    <property type="match status" value="1"/>
</dbReference>
<evidence type="ECO:0000256" key="13">
    <source>
        <dbReference type="PIRSR" id="PIRSR000114-3"/>
    </source>
</evidence>
<dbReference type="Proteomes" id="UP000004291">
    <property type="component" value="Chromosome"/>
</dbReference>
<protein>
    <recommendedName>
        <fullName evidence="10">Glycerol-3-phosphate dehydrogenase [NAD(P)+]</fullName>
        <ecNumber evidence="10">1.1.1.94</ecNumber>
    </recommendedName>
    <alternativeName>
        <fullName evidence="10">NAD(P)(+)-dependent glycerol-3-phosphate dehydrogenase</fullName>
    </alternativeName>
    <alternativeName>
        <fullName evidence="10">NAD(P)H-dependent dihydroxyacetone-phosphate reductase</fullName>
    </alternativeName>
</protein>
<feature type="binding site" evidence="10">
    <location>
        <position position="254"/>
    </location>
    <ligand>
        <name>sn-glycerol 3-phosphate</name>
        <dbReference type="ChEBI" id="CHEBI:57597"/>
    </ligand>
</feature>
<feature type="binding site" evidence="13">
    <location>
        <position position="253"/>
    </location>
    <ligand>
        <name>NAD(+)</name>
        <dbReference type="ChEBI" id="CHEBI:57540"/>
    </ligand>
</feature>
<evidence type="ECO:0000256" key="11">
    <source>
        <dbReference type="PIRSR" id="PIRSR000114-1"/>
    </source>
</evidence>
<dbReference type="HAMAP" id="MF_00394">
    <property type="entry name" value="NAD_Glyc3P_dehydrog"/>
    <property type="match status" value="1"/>
</dbReference>
<evidence type="ECO:0000256" key="6">
    <source>
        <dbReference type="ARBA" id="ARBA00023027"/>
    </source>
</evidence>
<feature type="binding site" evidence="10">
    <location>
        <position position="274"/>
    </location>
    <ligand>
        <name>NADPH</name>
        <dbReference type="ChEBI" id="CHEBI:57783"/>
    </ligand>
</feature>
<dbReference type="NCBIfam" id="NF000942">
    <property type="entry name" value="PRK00094.1-4"/>
    <property type="match status" value="1"/>
</dbReference>
<dbReference type="EMBL" id="ABIA03000001">
    <property type="protein sequence ID" value="EDQ35469.1"/>
    <property type="molecule type" value="Genomic_DNA"/>
</dbReference>
<feature type="binding site" evidence="10">
    <location>
        <position position="134"/>
    </location>
    <ligand>
        <name>sn-glycerol 3-phosphate</name>
        <dbReference type="ChEBI" id="CHEBI:57597"/>
    </ligand>
</feature>
<feature type="active site" description="Proton acceptor" evidence="10 11">
    <location>
        <position position="189"/>
    </location>
</feature>
<keyword evidence="4 10" id="KW-0521">NADP</keyword>
<dbReference type="InterPro" id="IPR013328">
    <property type="entry name" value="6PGD_dom2"/>
</dbReference>
<feature type="domain" description="Glycerol-3-phosphate dehydrogenase NAD-dependent C-terminal" evidence="17">
    <location>
        <begin position="178"/>
        <end position="312"/>
    </location>
</feature>
<feature type="binding site" evidence="10">
    <location>
        <position position="189"/>
    </location>
    <ligand>
        <name>sn-glycerol 3-phosphate</name>
        <dbReference type="ChEBI" id="CHEBI:57597"/>
    </ligand>
</feature>
<dbReference type="InterPro" id="IPR008927">
    <property type="entry name" value="6-PGluconate_DH-like_C_sf"/>
</dbReference>
<dbReference type="RefSeq" id="WP_007199700.1">
    <property type="nucleotide sequence ID" value="NZ_CM002917.1"/>
</dbReference>
<evidence type="ECO:0000256" key="2">
    <source>
        <dbReference type="ARBA" id="ARBA00022516"/>
    </source>
</evidence>
<feature type="binding site" evidence="10">
    <location>
        <position position="12"/>
    </location>
    <ligand>
        <name>NADPH</name>
        <dbReference type="ChEBI" id="CHEBI:57783"/>
    </ligand>
</feature>
<comment type="subcellular location">
    <subcellularLocation>
        <location evidence="10">Cytoplasm</location>
    </subcellularLocation>
</comment>
<keyword evidence="19" id="KW-1185">Reference proteome</keyword>
<feature type="binding site" evidence="10">
    <location>
        <position position="32"/>
    </location>
    <ligand>
        <name>NADPH</name>
        <dbReference type="ChEBI" id="CHEBI:57783"/>
    </ligand>
</feature>
<feature type="binding site" evidence="13">
    <location>
        <position position="138"/>
    </location>
    <ligand>
        <name>NAD(+)</name>
        <dbReference type="ChEBI" id="CHEBI:57540"/>
    </ligand>
</feature>
<dbReference type="eggNOG" id="COG0240">
    <property type="taxonomic scope" value="Bacteria"/>
</dbReference>
<reference evidence="18 19" key="2">
    <citation type="submission" date="2012-06" db="EMBL/GenBank/DDBJ databases">
        <authorList>
            <person name="Fiebig A."/>
        </authorList>
    </citation>
    <scope>NUCLEOTIDE SEQUENCE [LARGE SCALE GENOMIC DNA]</scope>
    <source>
        <strain evidence="18 19">DFL-43</strain>
    </source>
</reference>
<feature type="binding site" evidence="10">
    <location>
        <position position="106"/>
    </location>
    <ligand>
        <name>sn-glycerol 3-phosphate</name>
        <dbReference type="ChEBI" id="CHEBI:57597"/>
    </ligand>
</feature>
<dbReference type="EC" id="1.1.1.94" evidence="10"/>
<keyword evidence="2 10" id="KW-0444">Lipid biosynthesis</keyword>
<evidence type="ECO:0000256" key="1">
    <source>
        <dbReference type="ARBA" id="ARBA00011009"/>
    </source>
</evidence>
<dbReference type="STRING" id="411684.HPDFL43_19782"/>
<comment type="catalytic activity">
    <reaction evidence="10">
        <text>sn-glycerol 3-phosphate + NAD(+) = dihydroxyacetone phosphate + NADH + H(+)</text>
        <dbReference type="Rhea" id="RHEA:11092"/>
        <dbReference type="ChEBI" id="CHEBI:15378"/>
        <dbReference type="ChEBI" id="CHEBI:57540"/>
        <dbReference type="ChEBI" id="CHEBI:57597"/>
        <dbReference type="ChEBI" id="CHEBI:57642"/>
        <dbReference type="ChEBI" id="CHEBI:57945"/>
        <dbReference type="EC" id="1.1.1.94"/>
    </reaction>
</comment>
<feature type="binding site" evidence="10">
    <location>
        <position position="252"/>
    </location>
    <ligand>
        <name>sn-glycerol 3-phosphate</name>
        <dbReference type="ChEBI" id="CHEBI:57597"/>
    </ligand>
</feature>
<reference evidence="18 19" key="1">
    <citation type="submission" date="2007-10" db="EMBL/GenBank/DDBJ databases">
        <authorList>
            <person name="Wagner-Dobler I."/>
            <person name="Ferriera S."/>
            <person name="Johnson J."/>
            <person name="Kravitz S."/>
            <person name="Beeson K."/>
            <person name="Sutton G."/>
            <person name="Rogers Y.-H."/>
            <person name="Friedman R."/>
            <person name="Frazier M."/>
            <person name="Venter J.C."/>
        </authorList>
    </citation>
    <scope>NUCLEOTIDE SEQUENCE [LARGE SCALE GENOMIC DNA]</scope>
    <source>
        <strain evidence="18 19">DFL-43</strain>
    </source>
</reference>
<dbReference type="SUPFAM" id="SSF48179">
    <property type="entry name" value="6-phosphogluconate dehydrogenase C-terminal domain-like"/>
    <property type="match status" value="1"/>
</dbReference>
<evidence type="ECO:0000259" key="17">
    <source>
        <dbReference type="Pfam" id="PF07479"/>
    </source>
</evidence>
<evidence type="ECO:0000259" key="16">
    <source>
        <dbReference type="Pfam" id="PF01210"/>
    </source>
</evidence>
<keyword evidence="8 10" id="KW-0594">Phospholipid biosynthesis</keyword>
<evidence type="ECO:0000256" key="15">
    <source>
        <dbReference type="RuleBase" id="RU000439"/>
    </source>
</evidence>
<name>A9CW57_HOEPD</name>
<dbReference type="InterPro" id="IPR011128">
    <property type="entry name" value="G3P_DH_NAD-dep_N"/>
</dbReference>
<dbReference type="NCBIfam" id="NF000940">
    <property type="entry name" value="PRK00094.1-2"/>
    <property type="match status" value="1"/>
</dbReference>
<evidence type="ECO:0000256" key="5">
    <source>
        <dbReference type="ARBA" id="ARBA00023002"/>
    </source>
</evidence>
<evidence type="ECO:0000256" key="14">
    <source>
        <dbReference type="RuleBase" id="RU000437"/>
    </source>
</evidence>
<feature type="binding site" evidence="10">
    <location>
        <position position="272"/>
    </location>
    <ligand>
        <name>NADPH</name>
        <dbReference type="ChEBI" id="CHEBI:57783"/>
    </ligand>
</feature>
<feature type="domain" description="Glycerol-3-phosphate dehydrogenase NAD-dependent N-terminal" evidence="16">
    <location>
        <begin position="4"/>
        <end position="157"/>
    </location>
</feature>
<keyword evidence="9 10" id="KW-1208">Phospholipid metabolism</keyword>